<feature type="region of interest" description="Disordered" evidence="1">
    <location>
        <begin position="216"/>
        <end position="236"/>
    </location>
</feature>
<gene>
    <name evidence="2" type="ORF">Pfra01_000039100</name>
</gene>
<sequence length="236" mass="26659">MPFPDRQDEGNTSAVSKVQHRLFSRFPAMKDVDEASHEDDVCAGSEIVPSATRPAPTSAVGDITEQSRASSTSKKPRISYSTKENCLLMEVVLGDHGLFKGTGSSKTERWVTITERVKGVLEKDIEPESLRREPKKTSDQVELESLMARYVNIKDDENLAKSGRAECRKKKEEEDRFGGIAIRDAAMKGEKRESKRKRVVKTRSDPLAFMKQLSQEAEARRAAEYHDRRQHEEALH</sequence>
<accession>A0A9W6TKU6</accession>
<comment type="caution">
    <text evidence="2">The sequence shown here is derived from an EMBL/GenBank/DDBJ whole genome shotgun (WGS) entry which is preliminary data.</text>
</comment>
<proteinExistence type="predicted"/>
<organism evidence="2 3">
    <name type="scientific">Phytophthora fragariaefolia</name>
    <dbReference type="NCBI Taxonomy" id="1490495"/>
    <lineage>
        <taxon>Eukaryota</taxon>
        <taxon>Sar</taxon>
        <taxon>Stramenopiles</taxon>
        <taxon>Oomycota</taxon>
        <taxon>Peronosporomycetes</taxon>
        <taxon>Peronosporales</taxon>
        <taxon>Peronosporaceae</taxon>
        <taxon>Phytophthora</taxon>
    </lineage>
</organism>
<feature type="compositionally biased region" description="Basic and acidic residues" evidence="1">
    <location>
        <begin position="217"/>
        <end position="236"/>
    </location>
</feature>
<evidence type="ECO:0000313" key="2">
    <source>
        <dbReference type="EMBL" id="GMF15346.1"/>
    </source>
</evidence>
<dbReference type="OrthoDB" id="125899at2759"/>
<feature type="compositionally biased region" description="Basic and acidic residues" evidence="1">
    <location>
        <begin position="29"/>
        <end position="40"/>
    </location>
</feature>
<evidence type="ECO:0000256" key="1">
    <source>
        <dbReference type="SAM" id="MobiDB-lite"/>
    </source>
</evidence>
<dbReference type="EMBL" id="BSXT01000033">
    <property type="protein sequence ID" value="GMF15346.1"/>
    <property type="molecule type" value="Genomic_DNA"/>
</dbReference>
<keyword evidence="3" id="KW-1185">Reference proteome</keyword>
<feature type="compositionally biased region" description="Polar residues" evidence="1">
    <location>
        <begin position="64"/>
        <end position="79"/>
    </location>
</feature>
<name>A0A9W6TKU6_9STRA</name>
<dbReference type="Proteomes" id="UP001165121">
    <property type="component" value="Unassembled WGS sequence"/>
</dbReference>
<reference evidence="2" key="1">
    <citation type="submission" date="2023-04" db="EMBL/GenBank/DDBJ databases">
        <title>Phytophthora fragariaefolia NBRC 109709.</title>
        <authorList>
            <person name="Ichikawa N."/>
            <person name="Sato H."/>
            <person name="Tonouchi N."/>
        </authorList>
    </citation>
    <scope>NUCLEOTIDE SEQUENCE</scope>
    <source>
        <strain evidence="2">NBRC 109709</strain>
    </source>
</reference>
<dbReference type="AlphaFoldDB" id="A0A9W6TKU6"/>
<protein>
    <submittedName>
        <fullName evidence="2">Unnamed protein product</fullName>
    </submittedName>
</protein>
<feature type="region of interest" description="Disordered" evidence="1">
    <location>
        <begin position="29"/>
        <end position="79"/>
    </location>
</feature>
<evidence type="ECO:0000313" key="3">
    <source>
        <dbReference type="Proteomes" id="UP001165121"/>
    </source>
</evidence>